<protein>
    <submittedName>
        <fullName evidence="1">Uncharacterized protein</fullName>
    </submittedName>
</protein>
<comment type="caution">
    <text evidence="1">The sequence shown here is derived from an EMBL/GenBank/DDBJ whole genome shotgun (WGS) entry which is preliminary data.</text>
</comment>
<evidence type="ECO:0000313" key="2">
    <source>
        <dbReference type="Proteomes" id="UP000186601"/>
    </source>
</evidence>
<gene>
    <name evidence="1" type="ORF">PHLCEN_2v1323</name>
</gene>
<dbReference type="Proteomes" id="UP000186601">
    <property type="component" value="Unassembled WGS sequence"/>
</dbReference>
<dbReference type="AlphaFoldDB" id="A0A2R6S3K5"/>
<sequence length="301" mass="33363">MADITIERLKTAVAEEKKGLPISDATVQLLQKHVQATDGRVVGTDNLQYSLQSEIWSTSIVLGPPAIWSMINLNDSHNSLVQAFCGEQINLDDFIATMGPDKEQCARNINMPSSDELLELFKSEVFPDKMRAFIKANICAYCPGLKSAESVKAICSDQAAGFTRPPNPNSTTYADEVKMRELALARTLQVHTCQMRRCLQFDKHSKLVCKRKSPWATANEDFVDELGQWGAKWFPATTGHKCNEPVEVANNHRDHEAEAQLPHLPTCGVQAADDGTGHRDDDPNQSTLVHGHKFICMAVVF</sequence>
<keyword evidence="2" id="KW-1185">Reference proteome</keyword>
<dbReference type="STRING" id="98765.A0A2R6S3K5"/>
<accession>A0A2R6S3K5</accession>
<name>A0A2R6S3K5_9APHY</name>
<dbReference type="OrthoDB" id="10007484at2759"/>
<dbReference type="EMBL" id="MLYV02000102">
    <property type="protein sequence ID" value="PSS36835.1"/>
    <property type="molecule type" value="Genomic_DNA"/>
</dbReference>
<organism evidence="1 2">
    <name type="scientific">Hermanssonia centrifuga</name>
    <dbReference type="NCBI Taxonomy" id="98765"/>
    <lineage>
        <taxon>Eukaryota</taxon>
        <taxon>Fungi</taxon>
        <taxon>Dikarya</taxon>
        <taxon>Basidiomycota</taxon>
        <taxon>Agaricomycotina</taxon>
        <taxon>Agaricomycetes</taxon>
        <taxon>Polyporales</taxon>
        <taxon>Meruliaceae</taxon>
        <taxon>Hermanssonia</taxon>
    </lineage>
</organism>
<proteinExistence type="predicted"/>
<reference evidence="1 2" key="1">
    <citation type="submission" date="2018-02" db="EMBL/GenBank/DDBJ databases">
        <title>Genome sequence of the basidiomycete white-rot fungus Phlebia centrifuga.</title>
        <authorList>
            <person name="Granchi Z."/>
            <person name="Peng M."/>
            <person name="de Vries R.P."/>
            <person name="Hilden K."/>
            <person name="Makela M.R."/>
            <person name="Grigoriev I."/>
            <person name="Riley R."/>
        </authorList>
    </citation>
    <scope>NUCLEOTIDE SEQUENCE [LARGE SCALE GENOMIC DNA]</scope>
    <source>
        <strain evidence="1 2">FBCC195</strain>
    </source>
</reference>
<evidence type="ECO:0000313" key="1">
    <source>
        <dbReference type="EMBL" id="PSS36835.1"/>
    </source>
</evidence>